<dbReference type="GO" id="GO:0000155">
    <property type="term" value="F:phosphorelay sensor kinase activity"/>
    <property type="evidence" value="ECO:0007669"/>
    <property type="project" value="InterPro"/>
</dbReference>
<name>A0A2N0I1Q4_9SPHN</name>
<dbReference type="EC" id="2.7.13.3" evidence="2"/>
<evidence type="ECO:0000256" key="6">
    <source>
        <dbReference type="SAM" id="MobiDB-lite"/>
    </source>
</evidence>
<evidence type="ECO:0000256" key="1">
    <source>
        <dbReference type="ARBA" id="ARBA00000085"/>
    </source>
</evidence>
<evidence type="ECO:0000256" key="3">
    <source>
        <dbReference type="ARBA" id="ARBA00022679"/>
    </source>
</evidence>
<comment type="catalytic activity">
    <reaction evidence="1">
        <text>ATP + protein L-histidine = ADP + protein N-phospho-L-histidine.</text>
        <dbReference type="EC" id="2.7.13.3"/>
    </reaction>
</comment>
<reference evidence="8 9" key="1">
    <citation type="submission" date="2017-11" db="EMBL/GenBank/DDBJ databases">
        <title>Genomic Encyclopedia of Type Strains, Phase III (KMG-III): the genomes of soil and plant-associated and newly described type strains.</title>
        <authorList>
            <person name="Whitman W."/>
        </authorList>
    </citation>
    <scope>NUCLEOTIDE SEQUENCE [LARGE SCALE GENOMIC DNA]</scope>
    <source>
        <strain evidence="8 9">CGMCC 1.12274</strain>
    </source>
</reference>
<dbReference type="InterPro" id="IPR003661">
    <property type="entry name" value="HisK_dim/P_dom"/>
</dbReference>
<dbReference type="PROSITE" id="PS50109">
    <property type="entry name" value="HIS_KIN"/>
    <property type="match status" value="1"/>
</dbReference>
<accession>A0A2N0I1Q4</accession>
<feature type="domain" description="Histidine kinase" evidence="7">
    <location>
        <begin position="357"/>
        <end position="556"/>
    </location>
</feature>
<evidence type="ECO:0000313" key="9">
    <source>
        <dbReference type="Proteomes" id="UP000232587"/>
    </source>
</evidence>
<dbReference type="SMART" id="SM00388">
    <property type="entry name" value="HisKA"/>
    <property type="match status" value="1"/>
</dbReference>
<dbReference type="Proteomes" id="UP000232587">
    <property type="component" value="Unassembled WGS sequence"/>
</dbReference>
<protein>
    <recommendedName>
        <fullName evidence="2">histidine kinase</fullName>
        <ecNumber evidence="2">2.7.13.3</ecNumber>
    </recommendedName>
</protein>
<dbReference type="CDD" id="cd00082">
    <property type="entry name" value="HisKA"/>
    <property type="match status" value="1"/>
</dbReference>
<feature type="region of interest" description="Disordered" evidence="6">
    <location>
        <begin position="213"/>
        <end position="232"/>
    </location>
</feature>
<comment type="caution">
    <text evidence="8">The sequence shown here is derived from an EMBL/GenBank/DDBJ whole genome shotgun (WGS) entry which is preliminary data.</text>
</comment>
<keyword evidence="3" id="KW-0808">Transferase</keyword>
<proteinExistence type="predicted"/>
<keyword evidence="4" id="KW-0418">Kinase</keyword>
<dbReference type="AlphaFoldDB" id="A0A2N0I1Q4"/>
<gene>
    <name evidence="8" type="ORF">B0I00_0283</name>
</gene>
<dbReference type="RefSeq" id="WP_100865575.1">
    <property type="nucleotide sequence ID" value="NZ_PHUF01000002.1"/>
</dbReference>
<evidence type="ECO:0000259" key="7">
    <source>
        <dbReference type="PROSITE" id="PS50109"/>
    </source>
</evidence>
<dbReference type="EMBL" id="PHUF01000002">
    <property type="protein sequence ID" value="PKB25100.1"/>
    <property type="molecule type" value="Genomic_DNA"/>
</dbReference>
<evidence type="ECO:0000256" key="4">
    <source>
        <dbReference type="ARBA" id="ARBA00022777"/>
    </source>
</evidence>
<evidence type="ECO:0000256" key="2">
    <source>
        <dbReference type="ARBA" id="ARBA00012438"/>
    </source>
</evidence>
<dbReference type="SUPFAM" id="SSF47384">
    <property type="entry name" value="Homodimeric domain of signal transducing histidine kinase"/>
    <property type="match status" value="1"/>
</dbReference>
<dbReference type="InterPro" id="IPR050736">
    <property type="entry name" value="Sensor_HK_Regulatory"/>
</dbReference>
<dbReference type="InterPro" id="IPR036097">
    <property type="entry name" value="HisK_dim/P_sf"/>
</dbReference>
<organism evidence="8 9">
    <name type="scientific">Novosphingobium kunmingense</name>
    <dbReference type="NCBI Taxonomy" id="1211806"/>
    <lineage>
        <taxon>Bacteria</taxon>
        <taxon>Pseudomonadati</taxon>
        <taxon>Pseudomonadota</taxon>
        <taxon>Alphaproteobacteria</taxon>
        <taxon>Sphingomonadales</taxon>
        <taxon>Sphingomonadaceae</taxon>
        <taxon>Novosphingobium</taxon>
    </lineage>
</organism>
<dbReference type="PANTHER" id="PTHR43711:SF1">
    <property type="entry name" value="HISTIDINE KINASE 1"/>
    <property type="match status" value="1"/>
</dbReference>
<sequence length="596" mass="63727">MHFDDRLGTVLRLRADGPAVRRIQFRQLLDLLGTMPSEARGEQVDSAFDRLVQLAATIPVTDRVAMIRDQGLRMRSPRLVAALAADDSIIAVAALDRAELTEDEWLDLIPALPLAARGYVRRRRDLSFAVEAQLARLGIRERGLPPAGAGEAAAALELDQSAALEPDDGYEAEIASNVTPLIRPPRPAPVPAEGNADEGIGAIVRKIEAYRKSRQAGEPSGASDAPRLPLGEDPVLHAPSRLRAFDFATDAAGRIIWSDPGTAPMMIGQSLSALRAEPRGALRDALRARQPLRAIPVALEGAPAIAGNWQIDAAPWFDTLTGRHLGWRGRMRRPAETPPAAAAPAVKPDSQSDRIRQMLHELRTPVNAIQGFAEVIQQQLFGPTPHEYRALAATIAGDAARMLAAFEELERLAKLDSGALELDEGETDLADVVEATVAQLAAHTRHRSSGFAVKVPPRPLPVGLARIEVERLVWRLLATLAGVAGPGEVLKLKLQSRESGIRLDVALPAALASRDEQALFETAAGSVPQVIAAGVFGIGFALRLVAAEARAAGGRLIHKGDRLRLVLPGLTLSPPHHSDGRAVTVVRDEADSNTGT</sequence>
<dbReference type="InterPro" id="IPR005467">
    <property type="entry name" value="His_kinase_dom"/>
</dbReference>
<dbReference type="OrthoDB" id="9813151at2"/>
<evidence type="ECO:0000313" key="8">
    <source>
        <dbReference type="EMBL" id="PKB25100.1"/>
    </source>
</evidence>
<dbReference type="Pfam" id="PF00512">
    <property type="entry name" value="HisKA"/>
    <property type="match status" value="1"/>
</dbReference>
<evidence type="ECO:0000256" key="5">
    <source>
        <dbReference type="ARBA" id="ARBA00023012"/>
    </source>
</evidence>
<dbReference type="Gene3D" id="1.10.287.130">
    <property type="match status" value="1"/>
</dbReference>
<keyword evidence="9" id="KW-1185">Reference proteome</keyword>
<dbReference type="PANTHER" id="PTHR43711">
    <property type="entry name" value="TWO-COMPONENT HISTIDINE KINASE"/>
    <property type="match status" value="1"/>
</dbReference>
<keyword evidence="5" id="KW-0902">Two-component regulatory system</keyword>